<dbReference type="EMBL" id="GL888293">
    <property type="protein sequence ID" value="EGI63033.1"/>
    <property type="molecule type" value="Genomic_DNA"/>
</dbReference>
<protein>
    <submittedName>
        <fullName evidence="1">Uncharacterized protein</fullName>
    </submittedName>
</protein>
<gene>
    <name evidence="1" type="ORF">G5I_08592</name>
</gene>
<organism evidence="2">
    <name type="scientific">Acromyrmex echinatior</name>
    <name type="common">Panamanian leafcutter ant</name>
    <name type="synonym">Acromyrmex octospinosus echinatior</name>
    <dbReference type="NCBI Taxonomy" id="103372"/>
    <lineage>
        <taxon>Eukaryota</taxon>
        <taxon>Metazoa</taxon>
        <taxon>Ecdysozoa</taxon>
        <taxon>Arthropoda</taxon>
        <taxon>Hexapoda</taxon>
        <taxon>Insecta</taxon>
        <taxon>Pterygota</taxon>
        <taxon>Neoptera</taxon>
        <taxon>Endopterygota</taxon>
        <taxon>Hymenoptera</taxon>
        <taxon>Apocrita</taxon>
        <taxon>Aculeata</taxon>
        <taxon>Formicoidea</taxon>
        <taxon>Formicidae</taxon>
        <taxon>Myrmicinae</taxon>
        <taxon>Acromyrmex</taxon>
    </lineage>
</organism>
<evidence type="ECO:0000313" key="1">
    <source>
        <dbReference type="EMBL" id="EGI63033.1"/>
    </source>
</evidence>
<evidence type="ECO:0000313" key="2">
    <source>
        <dbReference type="Proteomes" id="UP000007755"/>
    </source>
</evidence>
<dbReference type="Proteomes" id="UP000007755">
    <property type="component" value="Unassembled WGS sequence"/>
</dbReference>
<accession>F4WRY7</accession>
<proteinExistence type="predicted"/>
<keyword evidence="2" id="KW-1185">Reference proteome</keyword>
<dbReference type="OrthoDB" id="7553032at2759"/>
<dbReference type="AlphaFoldDB" id="F4WRY7"/>
<dbReference type="InParanoid" id="F4WRY7"/>
<reference evidence="1" key="1">
    <citation type="submission" date="2011-02" db="EMBL/GenBank/DDBJ databases">
        <title>The genome of the leaf-cutting ant Acromyrmex echinatior suggests key adaptations to social evolution and fungus farming.</title>
        <authorList>
            <person name="Nygaard S."/>
            <person name="Zhang G."/>
        </authorList>
    </citation>
    <scope>NUCLEOTIDE SEQUENCE</scope>
</reference>
<sequence length="106" mass="12419">MSDEINVLLTAQSDIHGRMARSMANLKKMGMANITLHAVKTRSALLDQLWTKFEKQHEFIRAHYKEAFDQNEYNTVARLGNMSPFRRLGIKICDKKWPRSWSVLWP</sequence>
<name>F4WRY7_ACREC</name>